<keyword evidence="1" id="KW-0560">Oxidoreductase</keyword>
<accession>A0ABW3DMR0</accession>
<dbReference type="Pfam" id="PF05721">
    <property type="entry name" value="PhyH"/>
    <property type="match status" value="1"/>
</dbReference>
<dbReference type="PANTHER" id="PTHR20883:SF48">
    <property type="entry name" value="ECTOINE DIOXYGENASE"/>
    <property type="match status" value="1"/>
</dbReference>
<gene>
    <name evidence="1" type="ORF">ACFQ08_11120</name>
</gene>
<proteinExistence type="predicted"/>
<evidence type="ECO:0000313" key="1">
    <source>
        <dbReference type="EMBL" id="MFD0885094.1"/>
    </source>
</evidence>
<dbReference type="Gene3D" id="2.60.120.620">
    <property type="entry name" value="q2cbj1_9rhob like domain"/>
    <property type="match status" value="1"/>
</dbReference>
<reference evidence="2" key="1">
    <citation type="journal article" date="2019" name="Int. J. Syst. Evol. Microbiol.">
        <title>The Global Catalogue of Microorganisms (GCM) 10K type strain sequencing project: providing services to taxonomists for standard genome sequencing and annotation.</title>
        <authorList>
            <consortium name="The Broad Institute Genomics Platform"/>
            <consortium name="The Broad Institute Genome Sequencing Center for Infectious Disease"/>
            <person name="Wu L."/>
            <person name="Ma J."/>
        </authorList>
    </citation>
    <scope>NUCLEOTIDE SEQUENCE [LARGE SCALE GENOMIC DNA]</scope>
    <source>
        <strain evidence="2">CCUG 62974</strain>
    </source>
</reference>
<sequence>MSRLREAFDGLQVSGGQVTDTFARRLVVTRNLWRRVPEAGSLVPLIGSLAAQLMAEEKVRLVDDVMLVKPARENGGDPTIWHQDAPNFPFDRRGFLTFWIALDDITLDQGPLTFLPGSHRLGPLGAVDGAGEEIPLESFLTEEDRAYVGEPVATALNAGDTTVHDGHLLHSAEANRTNRPRRAWGVRYIPASTLYTGAAHRSFDGLGLVPFEPFEHDDFPLMTARHDGLLRETGPAARQRFQPE</sequence>
<organism evidence="1 2">
    <name type="scientific">Streptosporangium algeriense</name>
    <dbReference type="NCBI Taxonomy" id="1682748"/>
    <lineage>
        <taxon>Bacteria</taxon>
        <taxon>Bacillati</taxon>
        <taxon>Actinomycetota</taxon>
        <taxon>Actinomycetes</taxon>
        <taxon>Streptosporangiales</taxon>
        <taxon>Streptosporangiaceae</taxon>
        <taxon>Streptosporangium</taxon>
    </lineage>
</organism>
<keyword evidence="1" id="KW-0223">Dioxygenase</keyword>
<protein>
    <submittedName>
        <fullName evidence="1">Phytanoyl-CoA dioxygenase family protein</fullName>
    </submittedName>
</protein>
<dbReference type="PANTHER" id="PTHR20883">
    <property type="entry name" value="PHYTANOYL-COA DIOXYGENASE DOMAIN CONTAINING 1"/>
    <property type="match status" value="1"/>
</dbReference>
<name>A0ABW3DMR0_9ACTN</name>
<evidence type="ECO:0000313" key="2">
    <source>
        <dbReference type="Proteomes" id="UP001597024"/>
    </source>
</evidence>
<keyword evidence="2" id="KW-1185">Reference proteome</keyword>
<dbReference type="GO" id="GO:0051213">
    <property type="term" value="F:dioxygenase activity"/>
    <property type="evidence" value="ECO:0007669"/>
    <property type="project" value="UniProtKB-KW"/>
</dbReference>
<comment type="caution">
    <text evidence="1">The sequence shown here is derived from an EMBL/GenBank/DDBJ whole genome shotgun (WGS) entry which is preliminary data.</text>
</comment>
<dbReference type="Proteomes" id="UP001597024">
    <property type="component" value="Unassembled WGS sequence"/>
</dbReference>
<dbReference type="SUPFAM" id="SSF51197">
    <property type="entry name" value="Clavaminate synthase-like"/>
    <property type="match status" value="1"/>
</dbReference>
<dbReference type="EMBL" id="JBHTHX010000288">
    <property type="protein sequence ID" value="MFD0885094.1"/>
    <property type="molecule type" value="Genomic_DNA"/>
</dbReference>
<dbReference type="InterPro" id="IPR008775">
    <property type="entry name" value="Phytyl_CoA_dOase-like"/>
</dbReference>